<name>A0A285JH20_9GAMM</name>
<dbReference type="InterPro" id="IPR050194">
    <property type="entry name" value="Glycosyltransferase_grp1"/>
</dbReference>
<feature type="domain" description="Glycosyl transferase family 1" evidence="1">
    <location>
        <begin position="189"/>
        <end position="354"/>
    </location>
</feature>
<dbReference type="Pfam" id="PF00534">
    <property type="entry name" value="Glycos_transf_1"/>
    <property type="match status" value="1"/>
</dbReference>
<dbReference type="PANTHER" id="PTHR45947">
    <property type="entry name" value="SULFOQUINOVOSYL TRANSFERASE SQD2"/>
    <property type="match status" value="1"/>
</dbReference>
<evidence type="ECO:0000313" key="4">
    <source>
        <dbReference type="Proteomes" id="UP000219353"/>
    </source>
</evidence>
<dbReference type="OrthoDB" id="9802525at2"/>
<organism evidence="3 4">
    <name type="scientific">Arsukibacterium tuosuense</name>
    <dbReference type="NCBI Taxonomy" id="1323745"/>
    <lineage>
        <taxon>Bacteria</taxon>
        <taxon>Pseudomonadati</taxon>
        <taxon>Pseudomonadota</taxon>
        <taxon>Gammaproteobacteria</taxon>
        <taxon>Chromatiales</taxon>
        <taxon>Chromatiaceae</taxon>
        <taxon>Arsukibacterium</taxon>
    </lineage>
</organism>
<evidence type="ECO:0000259" key="1">
    <source>
        <dbReference type="Pfam" id="PF00534"/>
    </source>
</evidence>
<dbReference type="Proteomes" id="UP000219353">
    <property type="component" value="Unassembled WGS sequence"/>
</dbReference>
<reference evidence="4" key="1">
    <citation type="submission" date="2017-09" db="EMBL/GenBank/DDBJ databases">
        <authorList>
            <person name="Varghese N."/>
            <person name="Submissions S."/>
        </authorList>
    </citation>
    <scope>NUCLEOTIDE SEQUENCE [LARGE SCALE GENOMIC DNA]</scope>
    <source>
        <strain evidence="4">CGMCC 1.12461</strain>
    </source>
</reference>
<evidence type="ECO:0000259" key="2">
    <source>
        <dbReference type="Pfam" id="PF13439"/>
    </source>
</evidence>
<keyword evidence="3" id="KW-0808">Transferase</keyword>
<dbReference type="RefSeq" id="WP_097112829.1">
    <property type="nucleotide sequence ID" value="NZ_OBEB01000009.1"/>
</dbReference>
<dbReference type="PANTHER" id="PTHR45947:SF3">
    <property type="entry name" value="SULFOQUINOVOSYL TRANSFERASE SQD2"/>
    <property type="match status" value="1"/>
</dbReference>
<protein>
    <submittedName>
        <fullName evidence="3">Glycosyltransferase involved in cell wall bisynthesis</fullName>
    </submittedName>
</protein>
<accession>A0A285JH20</accession>
<dbReference type="SUPFAM" id="SSF53756">
    <property type="entry name" value="UDP-Glycosyltransferase/glycogen phosphorylase"/>
    <property type="match status" value="1"/>
</dbReference>
<dbReference type="GO" id="GO:0016757">
    <property type="term" value="F:glycosyltransferase activity"/>
    <property type="evidence" value="ECO:0007669"/>
    <property type="project" value="TreeGrafter"/>
</dbReference>
<keyword evidence="4" id="KW-1185">Reference proteome</keyword>
<dbReference type="EMBL" id="OBEB01000009">
    <property type="protein sequence ID" value="SNY59568.1"/>
    <property type="molecule type" value="Genomic_DNA"/>
</dbReference>
<sequence>MNIVIFTNTYTPHVGGVARSVEAFVMEYRKLGHRVLVVAPEFADMPKDELDVVRIAAIQNFNASDFSVALPFHDQLSDILDEFKPDIVHSQHPFLLGMSALRTARYRKLPLVFTHHTLYEQYTHYVPGDSVTMQHFAISLATRYANLCDQVIAPSQSIADLLQQRGVTSPIEVIPTGVYLEKFADGDGDKVRQQMGIASDAFVIGHLGRLAPEKNLEVLARAVADAVCARPSSHFLVVGSGPSEQTIRDVFAQAGVADRLHIAGILQQQQLTDALHAMDLFAFASASETQGMVITEAMAAGLPVVAFDAPGVREVVDNATNGLLLQQKDPQTLAAALCQLIDHPNQLTALRKGAHLTAEAFAMSRSAARALLCFRSVLDRKPANTKTERDWEDVLAWIKAEWDILSSVAGAGTSAVGSGLFTDSKLADSKK</sequence>
<dbReference type="InterPro" id="IPR028098">
    <property type="entry name" value="Glyco_trans_4-like_N"/>
</dbReference>
<dbReference type="Pfam" id="PF13439">
    <property type="entry name" value="Glyco_transf_4"/>
    <property type="match status" value="1"/>
</dbReference>
<proteinExistence type="predicted"/>
<dbReference type="AlphaFoldDB" id="A0A285JH20"/>
<dbReference type="Gene3D" id="3.40.50.2000">
    <property type="entry name" value="Glycogen Phosphorylase B"/>
    <property type="match status" value="2"/>
</dbReference>
<gene>
    <name evidence="3" type="ORF">SAMN06297280_3629</name>
</gene>
<feature type="domain" description="Glycosyltransferase subfamily 4-like N-terminal" evidence="2">
    <location>
        <begin position="14"/>
        <end position="181"/>
    </location>
</feature>
<dbReference type="InterPro" id="IPR001296">
    <property type="entry name" value="Glyco_trans_1"/>
</dbReference>
<evidence type="ECO:0000313" key="3">
    <source>
        <dbReference type="EMBL" id="SNY59568.1"/>
    </source>
</evidence>